<dbReference type="InterPro" id="IPR048952">
    <property type="entry name" value="AsnRS_N"/>
</dbReference>
<feature type="domain" description="Asparagine--tRNA ligase N-terminal" evidence="10">
    <location>
        <begin position="18"/>
        <end position="66"/>
    </location>
</feature>
<dbReference type="STRING" id="27835.A0A0N4YGG0"/>
<keyword evidence="7" id="KW-0030">Aminoacyl-tRNA synthetase</keyword>
<dbReference type="Gene3D" id="2.40.50.140">
    <property type="entry name" value="Nucleic acid-binding proteins"/>
    <property type="match status" value="1"/>
</dbReference>
<dbReference type="InterPro" id="IPR045864">
    <property type="entry name" value="aa-tRNA-synth_II/BPL/LPL"/>
</dbReference>
<reference evidence="13" key="1">
    <citation type="submission" date="2017-02" db="UniProtKB">
        <authorList>
            <consortium name="WormBaseParasite"/>
        </authorList>
    </citation>
    <scope>IDENTIFICATION</scope>
</reference>
<dbReference type="InterPro" id="IPR004365">
    <property type="entry name" value="NA-bd_OB_tRNA"/>
</dbReference>
<dbReference type="Gene3D" id="3.30.1910.20">
    <property type="entry name" value="asparaginyl-tRNA synthetase, N-terminal domain"/>
    <property type="match status" value="1"/>
</dbReference>
<feature type="domain" description="OB" evidence="9">
    <location>
        <begin position="94"/>
        <end position="158"/>
    </location>
</feature>
<evidence type="ECO:0000313" key="12">
    <source>
        <dbReference type="Proteomes" id="UP000271162"/>
    </source>
</evidence>
<keyword evidence="12" id="KW-1185">Reference proteome</keyword>
<feature type="domain" description="Aminoacyl-tRNA synthetase class II (D/K/N)" evidence="8">
    <location>
        <begin position="177"/>
        <end position="227"/>
    </location>
</feature>
<dbReference type="SUPFAM" id="SSF55681">
    <property type="entry name" value="Class II aaRS and biotin synthetases"/>
    <property type="match status" value="1"/>
</dbReference>
<protein>
    <submittedName>
        <fullName evidence="13">Asparagine--tRNA ligase, cytoplasmic (inferred by orthology to a human protein)</fullName>
    </submittedName>
</protein>
<proteinExistence type="predicted"/>
<evidence type="ECO:0000256" key="5">
    <source>
        <dbReference type="ARBA" id="ARBA00022840"/>
    </source>
</evidence>
<dbReference type="GO" id="GO:0006421">
    <property type="term" value="P:asparaginyl-tRNA aminoacylation"/>
    <property type="evidence" value="ECO:0007669"/>
    <property type="project" value="TreeGrafter"/>
</dbReference>
<reference evidence="11 12" key="2">
    <citation type="submission" date="2018-11" db="EMBL/GenBank/DDBJ databases">
        <authorList>
            <consortium name="Pathogen Informatics"/>
        </authorList>
    </citation>
    <scope>NUCLEOTIDE SEQUENCE [LARGE SCALE GENOMIC DNA]</scope>
</reference>
<dbReference type="GO" id="GO:0004816">
    <property type="term" value="F:asparagine-tRNA ligase activity"/>
    <property type="evidence" value="ECO:0007669"/>
    <property type="project" value="TreeGrafter"/>
</dbReference>
<dbReference type="Gene3D" id="3.30.930.10">
    <property type="entry name" value="Bira Bifunctional Protein, Domain 2"/>
    <property type="match status" value="1"/>
</dbReference>
<dbReference type="Proteomes" id="UP000271162">
    <property type="component" value="Unassembled WGS sequence"/>
</dbReference>
<dbReference type="GO" id="GO:0003676">
    <property type="term" value="F:nucleic acid binding"/>
    <property type="evidence" value="ECO:0007669"/>
    <property type="project" value="InterPro"/>
</dbReference>
<evidence type="ECO:0000256" key="7">
    <source>
        <dbReference type="ARBA" id="ARBA00023146"/>
    </source>
</evidence>
<evidence type="ECO:0000256" key="1">
    <source>
        <dbReference type="ARBA" id="ARBA00004496"/>
    </source>
</evidence>
<dbReference type="WBParaSite" id="NBR_0001589501-mRNA-1">
    <property type="protein sequence ID" value="NBR_0001589501-mRNA-1"/>
    <property type="gene ID" value="NBR_0001589501"/>
</dbReference>
<evidence type="ECO:0000259" key="9">
    <source>
        <dbReference type="Pfam" id="PF01336"/>
    </source>
</evidence>
<comment type="subcellular location">
    <subcellularLocation>
        <location evidence="1">Cytoplasm</location>
    </subcellularLocation>
</comment>
<dbReference type="PANTHER" id="PTHR22594:SF16">
    <property type="entry name" value="ASPARAGINE--TRNA LIGASE, CYTOPLASMIC"/>
    <property type="match status" value="1"/>
</dbReference>
<dbReference type="Pfam" id="PF01336">
    <property type="entry name" value="tRNA_anti-codon"/>
    <property type="match status" value="1"/>
</dbReference>
<sequence>MTKLYICPDSGSDQNDGSEERPLGTLFQAMMLSKNTGEFLVRTVKEDGTKTWEPAAKAAIKKNLKNCLFFSVSAKFVNQISYKIYPTLLVCKALMFWVLRDGSGYLQCVLNDALCQSYDAVTLSTESSVEVYGTIKKVPEGKQAPDGHELIVDYWKLIGSAPPGGIDNVLNEEAGVEVMLDNRHLVIRGENASRILRIRAAVTRAMREHFYHAGYTEVCPPTLVQTQVFYFYYSFYLGARGTVVGGAIDTGTVKRSIPARPNQAFHPSGVR</sequence>
<dbReference type="GO" id="GO:0005524">
    <property type="term" value="F:ATP binding"/>
    <property type="evidence" value="ECO:0007669"/>
    <property type="project" value="UniProtKB-KW"/>
</dbReference>
<organism evidence="13">
    <name type="scientific">Nippostrongylus brasiliensis</name>
    <name type="common">Rat hookworm</name>
    <dbReference type="NCBI Taxonomy" id="27835"/>
    <lineage>
        <taxon>Eukaryota</taxon>
        <taxon>Metazoa</taxon>
        <taxon>Ecdysozoa</taxon>
        <taxon>Nematoda</taxon>
        <taxon>Chromadorea</taxon>
        <taxon>Rhabditida</taxon>
        <taxon>Rhabditina</taxon>
        <taxon>Rhabditomorpha</taxon>
        <taxon>Strongyloidea</taxon>
        <taxon>Heligmosomidae</taxon>
        <taxon>Nippostrongylus</taxon>
    </lineage>
</organism>
<evidence type="ECO:0000313" key="11">
    <source>
        <dbReference type="EMBL" id="VDL79490.1"/>
    </source>
</evidence>
<evidence type="ECO:0000256" key="4">
    <source>
        <dbReference type="ARBA" id="ARBA00022741"/>
    </source>
</evidence>
<evidence type="ECO:0000313" key="13">
    <source>
        <dbReference type="WBParaSite" id="NBR_0001589501-mRNA-1"/>
    </source>
</evidence>
<evidence type="ECO:0000256" key="3">
    <source>
        <dbReference type="ARBA" id="ARBA00022598"/>
    </source>
</evidence>
<gene>
    <name evidence="11" type="ORF">NBR_LOCUS15896</name>
</gene>
<evidence type="ECO:0000256" key="6">
    <source>
        <dbReference type="ARBA" id="ARBA00022917"/>
    </source>
</evidence>
<evidence type="ECO:0000259" key="8">
    <source>
        <dbReference type="Pfam" id="PF00152"/>
    </source>
</evidence>
<dbReference type="InterPro" id="IPR004364">
    <property type="entry name" value="Aa-tRNA-synt_II"/>
</dbReference>
<keyword evidence="5" id="KW-0067">ATP-binding</keyword>
<dbReference type="PANTHER" id="PTHR22594">
    <property type="entry name" value="ASPARTYL/LYSYL-TRNA SYNTHETASE"/>
    <property type="match status" value="1"/>
</dbReference>
<dbReference type="Pfam" id="PF20917">
    <property type="entry name" value="AsnRS_N"/>
    <property type="match status" value="1"/>
</dbReference>
<dbReference type="GO" id="GO:0005737">
    <property type="term" value="C:cytoplasm"/>
    <property type="evidence" value="ECO:0007669"/>
    <property type="project" value="UniProtKB-SubCell"/>
</dbReference>
<dbReference type="AlphaFoldDB" id="A0A0N4YGG0"/>
<dbReference type="SUPFAM" id="SSF50249">
    <property type="entry name" value="Nucleic acid-binding proteins"/>
    <property type="match status" value="1"/>
</dbReference>
<dbReference type="CDD" id="cd04323">
    <property type="entry name" value="AsnRS_cyto_like_N"/>
    <property type="match status" value="1"/>
</dbReference>
<accession>A0A0N4YGG0</accession>
<keyword evidence="2" id="KW-0963">Cytoplasm</keyword>
<dbReference type="InterPro" id="IPR012340">
    <property type="entry name" value="NA-bd_OB-fold"/>
</dbReference>
<keyword evidence="3" id="KW-0436">Ligase</keyword>
<dbReference type="Pfam" id="PF00152">
    <property type="entry name" value="tRNA-synt_2"/>
    <property type="match status" value="1"/>
</dbReference>
<evidence type="ECO:0000259" key="10">
    <source>
        <dbReference type="Pfam" id="PF20917"/>
    </source>
</evidence>
<keyword evidence="4" id="KW-0547">Nucleotide-binding</keyword>
<keyword evidence="6" id="KW-0648">Protein biosynthesis</keyword>
<name>A0A0N4YGG0_NIPBR</name>
<evidence type="ECO:0000256" key="2">
    <source>
        <dbReference type="ARBA" id="ARBA00022490"/>
    </source>
</evidence>
<dbReference type="EMBL" id="UYSL01021939">
    <property type="protein sequence ID" value="VDL79490.1"/>
    <property type="molecule type" value="Genomic_DNA"/>
</dbReference>